<accession>A0ABY3PCR7</accession>
<dbReference type="RefSeq" id="WP_229292568.1">
    <property type="nucleotide sequence ID" value="NZ_CP086654.1"/>
</dbReference>
<organism evidence="3 4">
    <name type="scientific">Staphylococcus ratti</name>
    <dbReference type="NCBI Taxonomy" id="2892440"/>
    <lineage>
        <taxon>Bacteria</taxon>
        <taxon>Bacillati</taxon>
        <taxon>Bacillota</taxon>
        <taxon>Bacilli</taxon>
        <taxon>Bacillales</taxon>
        <taxon>Staphylococcaceae</taxon>
        <taxon>Staphylococcus</taxon>
    </lineage>
</organism>
<reference evidence="3 4" key="1">
    <citation type="journal article" date="2022" name="Pathogens">
        <title>Staphylococcus ratti sp. nov. Isolated from a Lab Rat.</title>
        <authorList>
            <person name="Kovarovic V."/>
            <person name="Sedlacek I."/>
            <person name="Petras P."/>
            <person name="Kralova S."/>
            <person name="Maslanova I."/>
            <person name="Svec P."/>
            <person name="Neumann-Schaal M."/>
            <person name="Botka T."/>
            <person name="Gelbicova T."/>
            <person name="Stankova E."/>
            <person name="Doskar J."/>
            <person name="Pantucek R."/>
        </authorList>
    </citation>
    <scope>NUCLEOTIDE SEQUENCE [LARGE SCALE GENOMIC DNA]</scope>
    <source>
        <strain evidence="3 4">CCM 9025</strain>
    </source>
</reference>
<evidence type="ECO:0000313" key="4">
    <source>
        <dbReference type="Proteomes" id="UP001197626"/>
    </source>
</evidence>
<keyword evidence="2" id="KW-0732">Signal</keyword>
<evidence type="ECO:0000313" key="3">
    <source>
        <dbReference type="EMBL" id="UEX90068.1"/>
    </source>
</evidence>
<dbReference type="EMBL" id="CP086654">
    <property type="protein sequence ID" value="UEX90068.1"/>
    <property type="molecule type" value="Genomic_DNA"/>
</dbReference>
<evidence type="ECO:0000256" key="2">
    <source>
        <dbReference type="SAM" id="SignalP"/>
    </source>
</evidence>
<protein>
    <submittedName>
        <fullName evidence="3">DUF1002 domain-containing protein</fullName>
    </submittedName>
</protein>
<feature type="signal peptide" evidence="2">
    <location>
        <begin position="1"/>
        <end position="25"/>
    </location>
</feature>
<proteinExistence type="predicted"/>
<keyword evidence="4" id="KW-1185">Reference proteome</keyword>
<gene>
    <name evidence="3" type="ORF">LN051_11150</name>
</gene>
<sequence>MYKKLLISGLAVTLLTTGAIQNADAANDHKPKENIFIQGADLNRSQLEETKEILGVGQNVTTYKVDHSDVIRYTGTEYDFIHSSAYIQPKRFGRGVDVDIETPENITRITRAQYINAAITAGIQDATIKIAAIDQVSGEGALTGIYKAYEAQGHTLNQKDIQNAHQEMNDLAQISETNAEKEGYSDEALNQAIAEMKSQIAEAKQNQQQINHTTVNNIVNQTINENNLNQILSDNEIAMIQNIMMKVAQSDVINQDPKAYQKQANALKKDIQKHASDKLDELKKLNTEESRNFLQRIWDAIVNFFKQIYHWLMSFL</sequence>
<name>A0ABY3PCR7_9STAP</name>
<dbReference type="Proteomes" id="UP001197626">
    <property type="component" value="Chromosome"/>
</dbReference>
<dbReference type="InterPro" id="IPR009343">
    <property type="entry name" value="DUF1002"/>
</dbReference>
<feature type="chain" id="PRO_5047154018" evidence="2">
    <location>
        <begin position="26"/>
        <end position="316"/>
    </location>
</feature>
<feature type="coiled-coil region" evidence="1">
    <location>
        <begin position="186"/>
        <end position="213"/>
    </location>
</feature>
<evidence type="ECO:0000256" key="1">
    <source>
        <dbReference type="SAM" id="Coils"/>
    </source>
</evidence>
<keyword evidence="1" id="KW-0175">Coiled coil</keyword>
<dbReference type="Pfam" id="PF06207">
    <property type="entry name" value="DUF1002"/>
    <property type="match status" value="1"/>
</dbReference>